<evidence type="ECO:0000313" key="4">
    <source>
        <dbReference type="Proteomes" id="UP000192775"/>
    </source>
</evidence>
<dbReference type="GO" id="GO:0005829">
    <property type="term" value="C:cytosol"/>
    <property type="evidence" value="ECO:0007669"/>
    <property type="project" value="TreeGrafter"/>
</dbReference>
<evidence type="ECO:0000256" key="2">
    <source>
        <dbReference type="ARBA" id="ARBA00023141"/>
    </source>
</evidence>
<reference evidence="3 4" key="1">
    <citation type="submission" date="2017-04" db="EMBL/GenBank/DDBJ databases">
        <authorList>
            <person name="Afonso C.L."/>
            <person name="Miller P.J."/>
            <person name="Scott M.A."/>
            <person name="Spackman E."/>
            <person name="Goraichik I."/>
            <person name="Dimitrov K.M."/>
            <person name="Suarez D.L."/>
            <person name="Swayne D.E."/>
        </authorList>
    </citation>
    <scope>NUCLEOTIDE SEQUENCE [LARGE SCALE GENOMIC DNA]</scope>
    <source>
        <strain evidence="4">XA(T)</strain>
    </source>
</reference>
<dbReference type="InterPro" id="IPR036291">
    <property type="entry name" value="NAD(P)-bd_dom_sf"/>
</dbReference>
<dbReference type="GO" id="GO:0004764">
    <property type="term" value="F:shikimate 3-dehydrogenase (NADP+) activity"/>
    <property type="evidence" value="ECO:0007669"/>
    <property type="project" value="InterPro"/>
</dbReference>
<dbReference type="SUPFAM" id="SSF51735">
    <property type="entry name" value="NAD(P)-binding Rossmann-fold domains"/>
    <property type="match status" value="1"/>
</dbReference>
<protein>
    <submittedName>
        <fullName evidence="3">Uncharacterized protein</fullName>
    </submittedName>
</protein>
<gene>
    <name evidence="3" type="ORF">B5808_09415</name>
</gene>
<dbReference type="Proteomes" id="UP000192775">
    <property type="component" value="Chromosome"/>
</dbReference>
<dbReference type="AlphaFoldDB" id="A0A1X9LJQ5"/>
<dbReference type="KEGG" id="cphy:B5808_09415"/>
<dbReference type="RefSeq" id="WP_085019552.1">
    <property type="nucleotide sequence ID" value="NZ_BMHD01000001.1"/>
</dbReference>
<sequence>MTLRFAVLGSPIAHSRSPLLHRAAFDVLSVEAEYGRSELGEGRLATFVEGLDGDWRGLSLTMPLKEDALRLADEVDEVARLSGAANTLLLAERDGRRRVSAFNTDVYGIVEALAAAGVTRARQVLVLGGGATARSAAVAAAQLGAEHVDVVVRDPGRASSVVEVAHRSGLSVDVHPLATAGDDLRPDLTLSTLPGGTGAEHRLAGWAAPSSGPLLDVAYDPWPSPLAELWARAGSVAVSGLDMLMHQAVAQERIWWNGDPLTPLPREDAVIAAMREAVTAAA</sequence>
<dbReference type="GO" id="GO:0009073">
    <property type="term" value="P:aromatic amino acid family biosynthetic process"/>
    <property type="evidence" value="ECO:0007669"/>
    <property type="project" value="UniProtKB-KW"/>
</dbReference>
<dbReference type="PANTHER" id="PTHR21089:SF1">
    <property type="entry name" value="BIFUNCTIONAL 3-DEHYDROQUINATE DEHYDRATASE_SHIKIMATE DEHYDROGENASE, CHLOROPLASTIC"/>
    <property type="match status" value="1"/>
</dbReference>
<dbReference type="STRING" id="1619308.B5808_09415"/>
<comment type="pathway">
    <text evidence="1">Metabolic intermediate biosynthesis; chorismate biosynthesis; chorismate from D-erythrose 4-phosphate and phosphoenolpyruvate: step 4/7.</text>
</comment>
<keyword evidence="2" id="KW-0028">Amino-acid biosynthesis</keyword>
<name>A0A1X9LJQ5_9MICO</name>
<evidence type="ECO:0000313" key="3">
    <source>
        <dbReference type="EMBL" id="ARJ05414.1"/>
    </source>
</evidence>
<dbReference type="SUPFAM" id="SSF53223">
    <property type="entry name" value="Aminoacid dehydrogenase-like, N-terminal domain"/>
    <property type="match status" value="1"/>
</dbReference>
<keyword evidence="2" id="KW-0057">Aromatic amino acid biosynthesis</keyword>
<keyword evidence="4" id="KW-1185">Reference proteome</keyword>
<dbReference type="EMBL" id="CP020715">
    <property type="protein sequence ID" value="ARJ05414.1"/>
    <property type="molecule type" value="Genomic_DNA"/>
</dbReference>
<dbReference type="Gene3D" id="3.40.50.720">
    <property type="entry name" value="NAD(P)-binding Rossmann-like Domain"/>
    <property type="match status" value="1"/>
</dbReference>
<accession>A0A1X9LJQ5</accession>
<dbReference type="GO" id="GO:0050661">
    <property type="term" value="F:NADP binding"/>
    <property type="evidence" value="ECO:0007669"/>
    <property type="project" value="TreeGrafter"/>
</dbReference>
<dbReference type="PANTHER" id="PTHR21089">
    <property type="entry name" value="SHIKIMATE DEHYDROGENASE"/>
    <property type="match status" value="1"/>
</dbReference>
<dbReference type="InterPro" id="IPR022893">
    <property type="entry name" value="Shikimate_DH_fam"/>
</dbReference>
<organism evidence="3 4">
    <name type="scientific">Cnuibacter physcomitrellae</name>
    <dbReference type="NCBI Taxonomy" id="1619308"/>
    <lineage>
        <taxon>Bacteria</taxon>
        <taxon>Bacillati</taxon>
        <taxon>Actinomycetota</taxon>
        <taxon>Actinomycetes</taxon>
        <taxon>Micrococcales</taxon>
        <taxon>Microbacteriaceae</taxon>
        <taxon>Cnuibacter</taxon>
    </lineage>
</organism>
<dbReference type="InterPro" id="IPR046346">
    <property type="entry name" value="Aminoacid_DH-like_N_sf"/>
</dbReference>
<dbReference type="Pfam" id="PF08501">
    <property type="entry name" value="Shikimate_dh_N"/>
    <property type="match status" value="1"/>
</dbReference>
<proteinExistence type="predicted"/>
<dbReference type="InterPro" id="IPR013708">
    <property type="entry name" value="Shikimate_DH-bd_N"/>
</dbReference>
<evidence type="ECO:0000256" key="1">
    <source>
        <dbReference type="ARBA" id="ARBA00004871"/>
    </source>
</evidence>
<dbReference type="GO" id="GO:0019632">
    <property type="term" value="P:shikimate metabolic process"/>
    <property type="evidence" value="ECO:0007669"/>
    <property type="project" value="TreeGrafter"/>
</dbReference>
<dbReference type="Gene3D" id="3.40.50.10860">
    <property type="entry name" value="Leucine Dehydrogenase, chain A, domain 1"/>
    <property type="match status" value="1"/>
</dbReference>
<dbReference type="GO" id="GO:0009423">
    <property type="term" value="P:chorismate biosynthetic process"/>
    <property type="evidence" value="ECO:0007669"/>
    <property type="project" value="TreeGrafter"/>
</dbReference>